<organism evidence="1 2">
    <name type="scientific">Rhododendron molle</name>
    <name type="common">Chinese azalea</name>
    <name type="synonym">Azalea mollis</name>
    <dbReference type="NCBI Taxonomy" id="49168"/>
    <lineage>
        <taxon>Eukaryota</taxon>
        <taxon>Viridiplantae</taxon>
        <taxon>Streptophyta</taxon>
        <taxon>Embryophyta</taxon>
        <taxon>Tracheophyta</taxon>
        <taxon>Spermatophyta</taxon>
        <taxon>Magnoliopsida</taxon>
        <taxon>eudicotyledons</taxon>
        <taxon>Gunneridae</taxon>
        <taxon>Pentapetalae</taxon>
        <taxon>asterids</taxon>
        <taxon>Ericales</taxon>
        <taxon>Ericaceae</taxon>
        <taxon>Ericoideae</taxon>
        <taxon>Rhodoreae</taxon>
        <taxon>Rhododendron</taxon>
    </lineage>
</organism>
<sequence>MGPNPLYLRKKVAPKWSPTSLPPLSLVYKAKWALNPKCSLSVLAPVERMTDPRFVFEVHNGANIDFVRDVDKDLMSYFDMVHMMKGLGYSENCNIYHKLPDCDLDGGLRDIKTDEDDIIDCDDNESETEGDGDAISPRNSISDSDLEYFADGDELESCHISTELESETFMGHSELVTLKEGGWNGSGNGCNYTYGEGTSHGKGKEVEFDDMDNPNNSSDEEGKIEFAEFFEDRDIERPDLELGMIFANATLFRAALRKHTIQNGTEFTFVKNDGDTVTTICSNGCGWRVHASYFQNTKSFQIKSLVNHPCSCPRQYRLRHANSAWLARTYMDRLIDDPNWKVSALRKAAKREHMVEVSDSQAYRAKKRALEAIEGNHRQQYWRLWDYCEMIRRQNHGSIALLRVERPPLSTSPVFQRMFVVYAAQSRGFLAGCRPIIGLDGCHLKGPFGGQLLSAIGKDANEQMYPLTVAVVETETKDSWMWFLDNLLDVIGRPEEKDWTFISDRQKGLVETFNQMLPSVDHRFCVRHMYANFKLLYKGKDLKDLLWAAARSYTVREWDDHMQQIKAINKEAFEWLMKVPANLWSRSMFSTRPKSDMLANNISESFNQYIKDARDKPIITMMETIRRKLMSRLEEKRSWIATSNGVICPKIQSNLEKLKEEARLWEATYAGNGIYEVRDGMMTYVSDLTRHSCSCRKWDVIGIPCSHGIAAIVKDKRQPEAFVHEFFHKESYVRSYAEIINLILDQTQWVHTEYDAIMAPPLRRPSGRPKKLRRRAVDEPKNPNAVRRTHQSLRCSNCQEFGHNTRTCKGPITANKGRGRGKGRGTSNRGRGRGRDSSTGRGRGDTSIGRGRGNSSRGRGRGRSMGRGRGRGPTPSPEISRPNPTAASVIILPLTCSALSFIVPCSKS</sequence>
<dbReference type="EMBL" id="CM046391">
    <property type="protein sequence ID" value="KAI8558209.1"/>
    <property type="molecule type" value="Genomic_DNA"/>
</dbReference>
<protein>
    <submittedName>
        <fullName evidence="1">Uncharacterized protein</fullName>
    </submittedName>
</protein>
<dbReference type="Proteomes" id="UP001062846">
    <property type="component" value="Chromosome 4"/>
</dbReference>
<keyword evidence="2" id="KW-1185">Reference proteome</keyword>
<comment type="caution">
    <text evidence="1">The sequence shown here is derived from an EMBL/GenBank/DDBJ whole genome shotgun (WGS) entry which is preliminary data.</text>
</comment>
<reference evidence="1" key="1">
    <citation type="submission" date="2022-02" db="EMBL/GenBank/DDBJ databases">
        <title>Plant Genome Project.</title>
        <authorList>
            <person name="Zhang R.-G."/>
        </authorList>
    </citation>
    <scope>NUCLEOTIDE SEQUENCE</scope>
    <source>
        <strain evidence="1">AT1</strain>
    </source>
</reference>
<evidence type="ECO:0000313" key="2">
    <source>
        <dbReference type="Proteomes" id="UP001062846"/>
    </source>
</evidence>
<accession>A0ACC0NZ35</accession>
<name>A0ACC0NZ35_RHOML</name>
<proteinExistence type="predicted"/>
<gene>
    <name evidence="1" type="ORF">RHMOL_Rhmol04G0072300</name>
</gene>
<evidence type="ECO:0000313" key="1">
    <source>
        <dbReference type="EMBL" id="KAI8558209.1"/>
    </source>
</evidence>